<reference evidence="2" key="1">
    <citation type="submission" date="2022-11" db="EMBL/GenBank/DDBJ databases">
        <title>Genome Sequence of Cubamyces cubensis.</title>
        <authorList>
            <person name="Buettner E."/>
        </authorList>
    </citation>
    <scope>NUCLEOTIDE SEQUENCE</scope>
    <source>
        <strain evidence="2">MPL-01</strain>
    </source>
</reference>
<feature type="region of interest" description="Disordered" evidence="1">
    <location>
        <begin position="202"/>
        <end position="232"/>
    </location>
</feature>
<dbReference type="AlphaFoldDB" id="A0AAD7X4C9"/>
<keyword evidence="3" id="KW-1185">Reference proteome</keyword>
<comment type="caution">
    <text evidence="2">The sequence shown here is derived from an EMBL/GenBank/DDBJ whole genome shotgun (WGS) entry which is preliminary data.</text>
</comment>
<gene>
    <name evidence="2" type="ORF">ONZ51_g12767</name>
</gene>
<feature type="region of interest" description="Disordered" evidence="1">
    <location>
        <begin position="258"/>
        <end position="301"/>
    </location>
</feature>
<dbReference type="Proteomes" id="UP001215151">
    <property type="component" value="Unassembled WGS sequence"/>
</dbReference>
<feature type="compositionally biased region" description="Low complexity" evidence="1">
    <location>
        <begin position="292"/>
        <end position="301"/>
    </location>
</feature>
<proteinExistence type="predicted"/>
<dbReference type="EMBL" id="JAPEVG010000865">
    <property type="protein sequence ID" value="KAJ8454889.1"/>
    <property type="molecule type" value="Genomic_DNA"/>
</dbReference>
<accession>A0AAD7X4C9</accession>
<sequence length="388" mass="42275">MSTSHASKFVTLSPAESVSRKALMPKQTAAISKQPALLRPPQNGPIMACAANLRHLKTSSRKIYRGLRDCRANFLRLTILHRSTFEAEWATYADRYKNLLDDADLAASQLMAVIKVYLVLQSSKNEAPEADMITELGNLQQASPTADTILPTTHTIHTLPPSQTLSGRTYDLRRQCEKIAEDVQASYDRLSKIVETSSVALAHPATGKSGNSTGRNVEPSANDSTNKPSPRPAGSISSYFWKLFSALLSLVLSGDSYGKETSGDARRDQGQRQDSTKSAQQPTRTPSTRQGTQSSQLSQTSATSAALDTITEVITGLERQAPLFNAFPELAQHLRNEVDAYLRAFEAAKAYPASRKKALEEAQARVVASSKYWKECLAALNGELSATD</sequence>
<feature type="compositionally biased region" description="Basic and acidic residues" evidence="1">
    <location>
        <begin position="258"/>
        <end position="275"/>
    </location>
</feature>
<protein>
    <submittedName>
        <fullName evidence="2">Uncharacterized protein</fullName>
    </submittedName>
</protein>
<evidence type="ECO:0000256" key="1">
    <source>
        <dbReference type="SAM" id="MobiDB-lite"/>
    </source>
</evidence>
<feature type="compositionally biased region" description="Polar residues" evidence="1">
    <location>
        <begin position="208"/>
        <end position="228"/>
    </location>
</feature>
<feature type="compositionally biased region" description="Polar residues" evidence="1">
    <location>
        <begin position="276"/>
        <end position="291"/>
    </location>
</feature>
<evidence type="ECO:0000313" key="2">
    <source>
        <dbReference type="EMBL" id="KAJ8454889.1"/>
    </source>
</evidence>
<evidence type="ECO:0000313" key="3">
    <source>
        <dbReference type="Proteomes" id="UP001215151"/>
    </source>
</evidence>
<name>A0AAD7X4C9_9APHY</name>
<organism evidence="2 3">
    <name type="scientific">Trametes cubensis</name>
    <dbReference type="NCBI Taxonomy" id="1111947"/>
    <lineage>
        <taxon>Eukaryota</taxon>
        <taxon>Fungi</taxon>
        <taxon>Dikarya</taxon>
        <taxon>Basidiomycota</taxon>
        <taxon>Agaricomycotina</taxon>
        <taxon>Agaricomycetes</taxon>
        <taxon>Polyporales</taxon>
        <taxon>Polyporaceae</taxon>
        <taxon>Trametes</taxon>
    </lineage>
</organism>